<feature type="compositionally biased region" description="Polar residues" evidence="1">
    <location>
        <begin position="28"/>
        <end position="42"/>
    </location>
</feature>
<dbReference type="EMBL" id="PGCJ01000085">
    <property type="protein sequence ID" value="PLW51371.1"/>
    <property type="molecule type" value="Genomic_DNA"/>
</dbReference>
<accession>A0A2N5TSJ8</accession>
<dbReference type="Proteomes" id="UP000235392">
    <property type="component" value="Unassembled WGS sequence"/>
</dbReference>
<dbReference type="EMBL" id="PGCJ01000330">
    <property type="protein sequence ID" value="PLW32135.1"/>
    <property type="molecule type" value="Genomic_DNA"/>
</dbReference>
<name>A0A2N5TSJ8_9BASI</name>
<dbReference type="Proteomes" id="UP000235388">
    <property type="component" value="Unassembled WGS sequence"/>
</dbReference>
<evidence type="ECO:0000256" key="1">
    <source>
        <dbReference type="SAM" id="MobiDB-lite"/>
    </source>
</evidence>
<evidence type="ECO:0000313" key="4">
    <source>
        <dbReference type="EMBL" id="PLW51371.1"/>
    </source>
</evidence>
<proteinExistence type="predicted"/>
<keyword evidence="5" id="KW-1185">Reference proteome</keyword>
<protein>
    <submittedName>
        <fullName evidence="2">Uncharacterized protein</fullName>
    </submittedName>
</protein>
<evidence type="ECO:0000313" key="3">
    <source>
        <dbReference type="EMBL" id="PLW32135.1"/>
    </source>
</evidence>
<dbReference type="AlphaFoldDB" id="A0A2N5TSJ8"/>
<dbReference type="EMBL" id="PGCI01000364">
    <property type="protein sequence ID" value="PLW28469.1"/>
    <property type="molecule type" value="Genomic_DNA"/>
</dbReference>
<evidence type="ECO:0000313" key="6">
    <source>
        <dbReference type="Proteomes" id="UP000235392"/>
    </source>
</evidence>
<organism evidence="2 6">
    <name type="scientific">Puccinia coronata f. sp. avenae</name>
    <dbReference type="NCBI Taxonomy" id="200324"/>
    <lineage>
        <taxon>Eukaryota</taxon>
        <taxon>Fungi</taxon>
        <taxon>Dikarya</taxon>
        <taxon>Basidiomycota</taxon>
        <taxon>Pucciniomycotina</taxon>
        <taxon>Pucciniomycetes</taxon>
        <taxon>Pucciniales</taxon>
        <taxon>Pucciniaceae</taxon>
        <taxon>Puccinia</taxon>
    </lineage>
</organism>
<reference evidence="5 6" key="1">
    <citation type="submission" date="2017-11" db="EMBL/GenBank/DDBJ databases">
        <title>De novo assembly and phasing of dikaryotic genomes from two isolates of Puccinia coronata f. sp. avenae, the causal agent of oat crown rust.</title>
        <authorList>
            <person name="Miller M.E."/>
            <person name="Zhang Y."/>
            <person name="Omidvar V."/>
            <person name="Sperschneider J."/>
            <person name="Schwessinger B."/>
            <person name="Raley C."/>
            <person name="Palmer J.M."/>
            <person name="Garnica D."/>
            <person name="Upadhyaya N."/>
            <person name="Rathjen J."/>
            <person name="Taylor J.M."/>
            <person name="Park R.F."/>
            <person name="Dodds P.N."/>
            <person name="Hirsch C.D."/>
            <person name="Kianian S.F."/>
            <person name="Figueroa M."/>
        </authorList>
    </citation>
    <scope>NUCLEOTIDE SEQUENCE [LARGE SCALE GENOMIC DNA]</scope>
    <source>
        <strain evidence="3">12NC29</strain>
        <strain evidence="2">12SD80</strain>
    </source>
</reference>
<sequence length="131" mass="13592">MLISGFLSGYKAKERMLEVTAISVSLASGHESANQVAVSGTNAPPKARRNVQINFDSDDDEPDNGPQPSAGSSAARGQVGPGAQDIACAPLTSVDPPPRKRGRPSTKKGTESVGNNLFNESSDVDTAHYPA</sequence>
<gene>
    <name evidence="4" type="ORF">PCANC_17587</name>
    <name evidence="3" type="ORF">PCANC_24349</name>
    <name evidence="2" type="ORF">PCASD_23305</name>
</gene>
<feature type="compositionally biased region" description="Polar residues" evidence="1">
    <location>
        <begin position="112"/>
        <end position="121"/>
    </location>
</feature>
<evidence type="ECO:0000313" key="5">
    <source>
        <dbReference type="Proteomes" id="UP000235388"/>
    </source>
</evidence>
<comment type="caution">
    <text evidence="2">The sequence shown here is derived from an EMBL/GenBank/DDBJ whole genome shotgun (WGS) entry which is preliminary data.</text>
</comment>
<evidence type="ECO:0000313" key="2">
    <source>
        <dbReference type="EMBL" id="PLW28469.1"/>
    </source>
</evidence>
<feature type="region of interest" description="Disordered" evidence="1">
    <location>
        <begin position="28"/>
        <end position="131"/>
    </location>
</feature>